<comment type="caution">
    <text evidence="10">The sequence shown here is derived from an EMBL/GenBank/DDBJ whole genome shotgun (WGS) entry which is preliminary data.</text>
</comment>
<evidence type="ECO:0000256" key="6">
    <source>
        <dbReference type="ARBA" id="ARBA00022840"/>
    </source>
</evidence>
<dbReference type="InterPro" id="IPR008266">
    <property type="entry name" value="Tyr_kinase_AS"/>
</dbReference>
<dbReference type="PANTHER" id="PTHR43289:SF6">
    <property type="entry name" value="SERINE_THREONINE-PROTEIN KINASE NEKL-3"/>
    <property type="match status" value="1"/>
</dbReference>
<evidence type="ECO:0000313" key="11">
    <source>
        <dbReference type="Proteomes" id="UP000671399"/>
    </source>
</evidence>
<evidence type="ECO:0000256" key="2">
    <source>
        <dbReference type="ARBA" id="ARBA00022527"/>
    </source>
</evidence>
<dbReference type="Gene3D" id="3.30.200.20">
    <property type="entry name" value="Phosphorylase Kinase, domain 1"/>
    <property type="match status" value="1"/>
</dbReference>
<reference evidence="10 11" key="1">
    <citation type="submission" date="2021-03" db="EMBL/GenBank/DDBJ databases">
        <authorList>
            <person name="Lee D.-H."/>
        </authorList>
    </citation>
    <scope>NUCLEOTIDE SEQUENCE [LARGE SCALE GENOMIC DNA]</scope>
    <source>
        <strain evidence="10 11">MMS20-R2-23</strain>
    </source>
</reference>
<dbReference type="InterPro" id="IPR017441">
    <property type="entry name" value="Protein_kinase_ATP_BS"/>
</dbReference>
<feature type="compositionally biased region" description="Low complexity" evidence="8">
    <location>
        <begin position="257"/>
        <end position="268"/>
    </location>
</feature>
<dbReference type="Gene3D" id="1.10.510.10">
    <property type="entry name" value="Transferase(Phosphotransferase) domain 1"/>
    <property type="match status" value="1"/>
</dbReference>
<dbReference type="Proteomes" id="UP000671399">
    <property type="component" value="Unassembled WGS sequence"/>
</dbReference>
<keyword evidence="2 10" id="KW-0723">Serine/threonine-protein kinase</keyword>
<dbReference type="EMBL" id="JAGFWR010000018">
    <property type="protein sequence ID" value="MBO4163885.1"/>
    <property type="molecule type" value="Genomic_DNA"/>
</dbReference>
<evidence type="ECO:0000256" key="3">
    <source>
        <dbReference type="ARBA" id="ARBA00022679"/>
    </source>
</evidence>
<dbReference type="SUPFAM" id="SSF56112">
    <property type="entry name" value="Protein kinase-like (PK-like)"/>
    <property type="match status" value="1"/>
</dbReference>
<evidence type="ECO:0000256" key="5">
    <source>
        <dbReference type="ARBA" id="ARBA00022777"/>
    </source>
</evidence>
<feature type="region of interest" description="Disordered" evidence="8">
    <location>
        <begin position="250"/>
        <end position="308"/>
    </location>
</feature>
<protein>
    <recommendedName>
        <fullName evidence="1">non-specific serine/threonine protein kinase</fullName>
        <ecNumber evidence="1">2.7.11.1</ecNumber>
    </recommendedName>
</protein>
<evidence type="ECO:0000256" key="8">
    <source>
        <dbReference type="SAM" id="MobiDB-lite"/>
    </source>
</evidence>
<evidence type="ECO:0000313" key="10">
    <source>
        <dbReference type="EMBL" id="MBO4163885.1"/>
    </source>
</evidence>
<sequence length="498" mass="51803">MSTPAWIGSYRIERLLGVGSFATVWLGHDPVLDSRVAIKVLAENWSHDLRVRERFRDEARLLRRLDHPRLARVHAVGELPDGRPYAVLALADGGSLRDRLAAGPLPVPVALALLDEIAAGVAVLHRQRVVHRDLTPGNVLFTSTADGERVVIADLGLAKALAAASGLTARAGTPGYMAPEQDDPLAVVDTRSDVFGLGRLGLRLLGGPDQRVAGVPAPVAAVLRRATAPRPADRHCDADAFRAALRQAIRRPGDPGPAGALPPGTGSADDAPRPDPAGRALHRDRADHADHADRTDRAGRADRVVAGPSGFRRGAAHRLRLVGAAALVLVAVGAAAGDAGAPAPDAGRGRSGPVSVTLPAGWRAAGTGWAGRYDERGRLEPALVVSPDPGRWATDPTVPGAFVGLSAGLARQTTPADFVAQRPHADCVAGPVRRTRRGGVEWVVAGFSCPAGRPVLVEAAARAGRDGLLYAQIVPPPGSGPEFVDTLLAGVRVRPADG</sequence>
<evidence type="ECO:0000256" key="1">
    <source>
        <dbReference type="ARBA" id="ARBA00012513"/>
    </source>
</evidence>
<feature type="compositionally biased region" description="Basic and acidic residues" evidence="8">
    <location>
        <begin position="281"/>
        <end position="303"/>
    </location>
</feature>
<organism evidence="10 11">
    <name type="scientific">Micromonospora antibiotica</name>
    <dbReference type="NCBI Taxonomy" id="2807623"/>
    <lineage>
        <taxon>Bacteria</taxon>
        <taxon>Bacillati</taxon>
        <taxon>Actinomycetota</taxon>
        <taxon>Actinomycetes</taxon>
        <taxon>Micromonosporales</taxon>
        <taxon>Micromonosporaceae</taxon>
        <taxon>Micromonospora</taxon>
    </lineage>
</organism>
<dbReference type="InterPro" id="IPR011009">
    <property type="entry name" value="Kinase-like_dom_sf"/>
</dbReference>
<feature type="domain" description="Protein kinase" evidence="9">
    <location>
        <begin position="10"/>
        <end position="291"/>
    </location>
</feature>
<dbReference type="RefSeq" id="WP_208569441.1">
    <property type="nucleotide sequence ID" value="NZ_JAGFWR010000018.1"/>
</dbReference>
<name>A0ABS3VE34_9ACTN</name>
<dbReference type="InterPro" id="IPR000719">
    <property type="entry name" value="Prot_kinase_dom"/>
</dbReference>
<keyword evidence="11" id="KW-1185">Reference proteome</keyword>
<evidence type="ECO:0000259" key="9">
    <source>
        <dbReference type="PROSITE" id="PS50011"/>
    </source>
</evidence>
<dbReference type="Pfam" id="PF00069">
    <property type="entry name" value="Pkinase"/>
    <property type="match status" value="1"/>
</dbReference>
<evidence type="ECO:0000256" key="7">
    <source>
        <dbReference type="PROSITE-ProRule" id="PRU10141"/>
    </source>
</evidence>
<keyword evidence="6 7" id="KW-0067">ATP-binding</keyword>
<feature type="binding site" evidence="7">
    <location>
        <position position="39"/>
    </location>
    <ligand>
        <name>ATP</name>
        <dbReference type="ChEBI" id="CHEBI:30616"/>
    </ligand>
</feature>
<keyword evidence="3" id="KW-0808">Transferase</keyword>
<accession>A0ABS3VE34</accession>
<dbReference type="PROSITE" id="PS50011">
    <property type="entry name" value="PROTEIN_KINASE_DOM"/>
    <property type="match status" value="1"/>
</dbReference>
<keyword evidence="4 7" id="KW-0547">Nucleotide-binding</keyword>
<dbReference type="PROSITE" id="PS00109">
    <property type="entry name" value="PROTEIN_KINASE_TYR"/>
    <property type="match status" value="1"/>
</dbReference>
<gene>
    <name evidence="10" type="ORF">JQN83_24145</name>
</gene>
<proteinExistence type="predicted"/>
<keyword evidence="5 10" id="KW-0418">Kinase</keyword>
<evidence type="ECO:0000256" key="4">
    <source>
        <dbReference type="ARBA" id="ARBA00022741"/>
    </source>
</evidence>
<dbReference type="PANTHER" id="PTHR43289">
    <property type="entry name" value="MITOGEN-ACTIVATED PROTEIN KINASE KINASE KINASE 20-RELATED"/>
    <property type="match status" value="1"/>
</dbReference>
<dbReference type="CDD" id="cd14014">
    <property type="entry name" value="STKc_PknB_like"/>
    <property type="match status" value="1"/>
</dbReference>
<dbReference type="EC" id="2.7.11.1" evidence="1"/>
<dbReference type="PROSITE" id="PS00107">
    <property type="entry name" value="PROTEIN_KINASE_ATP"/>
    <property type="match status" value="1"/>
</dbReference>
<dbReference type="GO" id="GO:0004674">
    <property type="term" value="F:protein serine/threonine kinase activity"/>
    <property type="evidence" value="ECO:0007669"/>
    <property type="project" value="UniProtKB-KW"/>
</dbReference>